<dbReference type="InterPro" id="IPR006176">
    <property type="entry name" value="3-OHacyl-CoA_DH_NAD-bd"/>
</dbReference>
<dbReference type="Proteomes" id="UP000677436">
    <property type="component" value="Chromosome"/>
</dbReference>
<evidence type="ECO:0000313" key="4">
    <source>
        <dbReference type="Proteomes" id="UP000677436"/>
    </source>
</evidence>
<protein>
    <recommendedName>
        <fullName evidence="2">3-hydroxyacyl-CoA dehydrogenase NAD binding domain-containing protein</fullName>
    </recommendedName>
</protein>
<dbReference type="GO" id="GO:0008691">
    <property type="term" value="F:3-hydroxybutyryl-CoA dehydrogenase activity"/>
    <property type="evidence" value="ECO:0007669"/>
    <property type="project" value="TreeGrafter"/>
</dbReference>
<dbReference type="Gene3D" id="3.40.50.720">
    <property type="entry name" value="NAD(P)-binding Rossmann-like Domain"/>
    <property type="match status" value="1"/>
</dbReference>
<evidence type="ECO:0000256" key="1">
    <source>
        <dbReference type="ARBA" id="ARBA00009463"/>
    </source>
</evidence>
<proteinExistence type="inferred from homology"/>
<dbReference type="GO" id="GO:0006635">
    <property type="term" value="P:fatty acid beta-oxidation"/>
    <property type="evidence" value="ECO:0007669"/>
    <property type="project" value="TreeGrafter"/>
</dbReference>
<dbReference type="KEGG" id="pabs:JIR001_23660"/>
<dbReference type="PANTHER" id="PTHR48075:SF5">
    <property type="entry name" value="3-HYDROXYBUTYRYL-COA DEHYDROGENASE"/>
    <property type="match status" value="1"/>
</dbReference>
<dbReference type="AlphaFoldDB" id="A0A8D5UI88"/>
<dbReference type="SUPFAM" id="SSF51735">
    <property type="entry name" value="NAD(P)-binding Rossmann-fold domains"/>
    <property type="match status" value="1"/>
</dbReference>
<dbReference type="EMBL" id="AP024601">
    <property type="protein sequence ID" value="BCU82583.1"/>
    <property type="molecule type" value="Genomic_DNA"/>
</dbReference>
<organism evidence="3 4">
    <name type="scientific">Polycladomyces abyssicola</name>
    <dbReference type="NCBI Taxonomy" id="1125966"/>
    <lineage>
        <taxon>Bacteria</taxon>
        <taxon>Bacillati</taxon>
        <taxon>Bacillota</taxon>
        <taxon>Bacilli</taxon>
        <taxon>Bacillales</taxon>
        <taxon>Thermoactinomycetaceae</taxon>
        <taxon>Polycladomyces</taxon>
    </lineage>
</organism>
<sequence>MARLENWDAADLVIEAIPERLALKQALFSQLDELAKLEAILASNTSSLETVIAKDHPVLWSITSTGNLV</sequence>
<accession>A0A8D5UI88</accession>
<reference evidence="3" key="1">
    <citation type="journal article" date="2013" name="Int. J. Syst. Evol. Microbiol.">
        <title>Polycladomyces abyssicola gen. nov., sp. nov., a thermophilic filamentous bacterium isolated from hemipelagic sediment.</title>
        <authorList>
            <person name="Tsubouchi T."/>
            <person name="Shimane Y."/>
            <person name="Mori K."/>
            <person name="Usui K."/>
            <person name="Hiraki T."/>
            <person name="Tame A."/>
            <person name="Uematsu K."/>
            <person name="Maruyama T."/>
            <person name="Hatada Y."/>
        </authorList>
    </citation>
    <scope>NUCLEOTIDE SEQUENCE</scope>
    <source>
        <strain evidence="3">JIR-001</strain>
    </source>
</reference>
<keyword evidence="4" id="KW-1185">Reference proteome</keyword>
<dbReference type="GO" id="GO:0070403">
    <property type="term" value="F:NAD+ binding"/>
    <property type="evidence" value="ECO:0007669"/>
    <property type="project" value="InterPro"/>
</dbReference>
<dbReference type="InterPro" id="IPR036291">
    <property type="entry name" value="NAD(P)-bd_dom_sf"/>
</dbReference>
<reference evidence="3" key="2">
    <citation type="journal article" date="2021" name="Microbiol. Resour. Announc.">
        <title>Complete Genome Sequence of Polycladomyces abyssicola JIR-001T, Isolated from Hemipelagic Sediment in Deep Seawater.</title>
        <authorList>
            <person name="Tsubouchi T."/>
            <person name="Kaneko Y."/>
        </authorList>
    </citation>
    <scope>NUCLEOTIDE SEQUENCE</scope>
    <source>
        <strain evidence="3">JIR-001</strain>
    </source>
</reference>
<gene>
    <name evidence="3" type="ORF">JIR001_23660</name>
</gene>
<feature type="domain" description="3-hydroxyacyl-CoA dehydrogenase NAD binding" evidence="2">
    <location>
        <begin position="5"/>
        <end position="49"/>
    </location>
</feature>
<evidence type="ECO:0000259" key="2">
    <source>
        <dbReference type="Pfam" id="PF02737"/>
    </source>
</evidence>
<evidence type="ECO:0000313" key="3">
    <source>
        <dbReference type="EMBL" id="BCU82583.1"/>
    </source>
</evidence>
<dbReference type="PANTHER" id="PTHR48075">
    <property type="entry name" value="3-HYDROXYACYL-COA DEHYDROGENASE FAMILY PROTEIN"/>
    <property type="match status" value="1"/>
</dbReference>
<dbReference type="Pfam" id="PF02737">
    <property type="entry name" value="3HCDH_N"/>
    <property type="match status" value="1"/>
</dbReference>
<name>A0A8D5UI88_9BACL</name>
<comment type="similarity">
    <text evidence="1">Belongs to the 3-hydroxyacyl-CoA dehydrogenase family.</text>
</comment>